<dbReference type="GO" id="GO:0003723">
    <property type="term" value="F:RNA binding"/>
    <property type="evidence" value="ECO:0007669"/>
    <property type="project" value="UniProtKB-KW"/>
</dbReference>
<keyword evidence="8" id="KW-0433">Leucine-rich repeat</keyword>
<dbReference type="GO" id="GO:0000175">
    <property type="term" value="F:3'-5'-RNA exonuclease activity"/>
    <property type="evidence" value="ECO:0000318"/>
    <property type="project" value="GO_Central"/>
</dbReference>
<proteinExistence type="inferred from homology"/>
<evidence type="ECO:0000256" key="23">
    <source>
        <dbReference type="SAM" id="MobiDB-lite"/>
    </source>
</evidence>
<evidence type="ECO:0000256" key="7">
    <source>
        <dbReference type="ARBA" id="ARBA00022490"/>
    </source>
</evidence>
<evidence type="ECO:0000256" key="12">
    <source>
        <dbReference type="ARBA" id="ARBA00022801"/>
    </source>
</evidence>
<dbReference type="RefSeq" id="XP_002173748.2">
    <property type="nucleotide sequence ID" value="XM_002173712.2"/>
</dbReference>
<evidence type="ECO:0000313" key="27">
    <source>
        <dbReference type="Proteomes" id="UP000001744"/>
    </source>
</evidence>
<evidence type="ECO:0000256" key="15">
    <source>
        <dbReference type="ARBA" id="ARBA00022884"/>
    </source>
</evidence>
<evidence type="ECO:0000256" key="21">
    <source>
        <dbReference type="ARBA" id="ARBA00031469"/>
    </source>
</evidence>
<evidence type="ECO:0000256" key="2">
    <source>
        <dbReference type="ARBA" id="ARBA00001946"/>
    </source>
</evidence>
<keyword evidence="9" id="KW-0540">Nuclease</keyword>
<dbReference type="InterPro" id="IPR050410">
    <property type="entry name" value="CCR4/nocturin_mRNA_transcr"/>
</dbReference>
<keyword evidence="16" id="KW-0805">Transcription regulation</keyword>
<keyword evidence="11" id="KW-0677">Repeat</keyword>
<keyword evidence="14" id="KW-0460">Magnesium</keyword>
<evidence type="ECO:0000313" key="25">
    <source>
        <dbReference type="EMBL" id="EEB07455.2"/>
    </source>
</evidence>
<evidence type="ECO:0000259" key="24">
    <source>
        <dbReference type="Pfam" id="PF03372"/>
    </source>
</evidence>
<evidence type="ECO:0000256" key="13">
    <source>
        <dbReference type="ARBA" id="ARBA00022839"/>
    </source>
</evidence>
<evidence type="ECO:0000256" key="16">
    <source>
        <dbReference type="ARBA" id="ARBA00023015"/>
    </source>
</evidence>
<gene>
    <name evidence="26" type="primary">ccr4</name>
    <name evidence="25" type="ORF">SJAG_02540</name>
</gene>
<evidence type="ECO:0000256" key="14">
    <source>
        <dbReference type="ARBA" id="ARBA00022842"/>
    </source>
</evidence>
<dbReference type="eggNOG" id="KOG0620">
    <property type="taxonomic scope" value="Eukaryota"/>
</dbReference>
<dbReference type="GeneID" id="7051168"/>
<dbReference type="PANTHER" id="PTHR12121">
    <property type="entry name" value="CARBON CATABOLITE REPRESSOR PROTEIN 4"/>
    <property type="match status" value="1"/>
</dbReference>
<dbReference type="PANTHER" id="PTHR12121:SF100">
    <property type="entry name" value="POLY(A)-SPECIFIC RIBONUCLEASE"/>
    <property type="match status" value="1"/>
</dbReference>
<dbReference type="Proteomes" id="UP000001744">
    <property type="component" value="Unassembled WGS sequence"/>
</dbReference>
<feature type="compositionally biased region" description="Polar residues" evidence="23">
    <location>
        <begin position="117"/>
        <end position="135"/>
    </location>
</feature>
<keyword evidence="13" id="KW-0269">Exonuclease</keyword>
<dbReference type="CDD" id="cd09097">
    <property type="entry name" value="Deadenylase_CCR4"/>
    <property type="match status" value="1"/>
</dbReference>
<comment type="subcellular location">
    <subcellularLocation>
        <location evidence="4">Cytoplasm</location>
    </subcellularLocation>
    <subcellularLocation>
        <location evidence="3">Nucleus</location>
    </subcellularLocation>
</comment>
<dbReference type="OrthoDB" id="428734at2759"/>
<evidence type="ECO:0000256" key="18">
    <source>
        <dbReference type="ARBA" id="ARBA00023242"/>
    </source>
</evidence>
<sequence length="608" mass="67835">MFNTRYNQGPIYSGTHPRILTPDTQHATILPVHNSPIVESSKLTDHWKQQISLANQSRAFSSPHQRAHNAAALSRGAGMGYAGSYSGTVTPAGGVSNSAPFSNGSPGPKMNADANKNAGTVSAQNDDAKNASNTKTKSERQDWSCLDMGGVGLRSLSVELFRFTFLTELYINHNNLTRLPPEIGKLRSLVVLDASEGNPLQDFFKNQIMENGTAGLIATLRDGCPVSAPPSERKWEKLDSEDTNDGVNDLRFTVMSYNVLCERYATPVMYGYTPSWALAWSYRKELIMQEIVGYSADIICLQEVDVENYDSFFAPKMSLKGYKGVHYPKSRVRTMNEAERRVVDGCATFFKTSKFVMHDKILIEFNQAPSLRRQDIKLTPDMYNRVMTKDNISILTMLESKDTGTKLIVANCHIHWDPQFRDVKLMQVAMLMDELAQAASDFQRSPSKLPDDHFDGSTRKKPSYTHYSKIPVLICGDFNSVPGSGVLDFLSSGMVERKHEDFMEHDYGDYTVAGRSHTFSLKSAYSANNDLPFTNFTPGFSGTIDYVWYTNNSLEVTGLLKGVDPDYLSTVVGFPNPHFPSDHICLLAEFKVKNEKSHPSFDLSNDKN</sequence>
<evidence type="ECO:0000256" key="11">
    <source>
        <dbReference type="ARBA" id="ARBA00022737"/>
    </source>
</evidence>
<organism evidence="25 27">
    <name type="scientific">Schizosaccharomyces japonicus (strain yFS275 / FY16936)</name>
    <name type="common">Fission yeast</name>
    <dbReference type="NCBI Taxonomy" id="402676"/>
    <lineage>
        <taxon>Eukaryota</taxon>
        <taxon>Fungi</taxon>
        <taxon>Dikarya</taxon>
        <taxon>Ascomycota</taxon>
        <taxon>Taphrinomycotina</taxon>
        <taxon>Schizosaccharomycetes</taxon>
        <taxon>Schizosaccharomycetales</taxon>
        <taxon>Schizosaccharomycetaceae</taxon>
        <taxon>Schizosaccharomyces</taxon>
    </lineage>
</organism>
<dbReference type="AlphaFoldDB" id="B6K0I4"/>
<dbReference type="SUPFAM" id="SSF56219">
    <property type="entry name" value="DNase I-like"/>
    <property type="match status" value="1"/>
</dbReference>
<keyword evidence="18" id="KW-0539">Nucleus</keyword>
<dbReference type="GO" id="GO:0046872">
    <property type="term" value="F:metal ion binding"/>
    <property type="evidence" value="ECO:0007669"/>
    <property type="project" value="UniProtKB-KW"/>
</dbReference>
<accession>B6K0I4</accession>
<keyword evidence="12" id="KW-0378">Hydrolase</keyword>
<evidence type="ECO:0000256" key="9">
    <source>
        <dbReference type="ARBA" id="ARBA00022722"/>
    </source>
</evidence>
<evidence type="ECO:0000256" key="1">
    <source>
        <dbReference type="ARBA" id="ARBA00001663"/>
    </source>
</evidence>
<evidence type="ECO:0000256" key="4">
    <source>
        <dbReference type="ARBA" id="ARBA00004496"/>
    </source>
</evidence>
<comment type="similarity">
    <text evidence="5">Belongs to the CCR4/nocturin family.</text>
</comment>
<feature type="region of interest" description="Disordered" evidence="23">
    <location>
        <begin position="96"/>
        <end position="140"/>
    </location>
</feature>
<evidence type="ECO:0000256" key="19">
    <source>
        <dbReference type="ARBA" id="ARBA00023475"/>
    </source>
</evidence>
<dbReference type="SUPFAM" id="SSF52075">
    <property type="entry name" value="Outer arm dynein light chain 1"/>
    <property type="match status" value="1"/>
</dbReference>
<evidence type="ECO:0000256" key="5">
    <source>
        <dbReference type="ARBA" id="ARBA00010774"/>
    </source>
</evidence>
<dbReference type="GO" id="GO:0000932">
    <property type="term" value="C:P-body"/>
    <property type="evidence" value="ECO:0007669"/>
    <property type="project" value="EnsemblFungi"/>
</dbReference>
<evidence type="ECO:0000256" key="3">
    <source>
        <dbReference type="ARBA" id="ARBA00004123"/>
    </source>
</evidence>
<comment type="catalytic activity">
    <reaction evidence="1">
        <text>Exonucleolytic cleavage of poly(A) to 5'-AMP.</text>
        <dbReference type="EC" id="3.1.13.4"/>
    </reaction>
</comment>
<evidence type="ECO:0000256" key="17">
    <source>
        <dbReference type="ARBA" id="ARBA00023163"/>
    </source>
</evidence>
<dbReference type="GO" id="GO:0005634">
    <property type="term" value="C:nucleus"/>
    <property type="evidence" value="ECO:0007669"/>
    <property type="project" value="UniProtKB-SubCell"/>
</dbReference>
<evidence type="ECO:0000313" key="26">
    <source>
        <dbReference type="JaponicusDB" id="SJAG_02540"/>
    </source>
</evidence>
<protein>
    <recommendedName>
        <fullName evidence="19">CCR4-Not complex 3'-5'-exoribonuclease subunit Ccr4</fullName>
        <ecNumber evidence="6">3.1.13.4</ecNumber>
    </recommendedName>
    <alternativeName>
        <fullName evidence="20">Carbon catabolite repressor protein 4</fullName>
    </alternativeName>
    <alternativeName>
        <fullName evidence="21">Cytoplasmic deadenylase</fullName>
    </alternativeName>
    <alternativeName>
        <fullName evidence="22">Glucose-repressible alcohol dehydrogenase transcriptional effector</fullName>
    </alternativeName>
</protein>
<dbReference type="GO" id="GO:0030015">
    <property type="term" value="C:CCR4-NOT core complex"/>
    <property type="evidence" value="ECO:0007669"/>
    <property type="project" value="EnsemblFungi"/>
</dbReference>
<dbReference type="STRING" id="402676.B6K0I4"/>
<reference evidence="25 27" key="1">
    <citation type="journal article" date="2011" name="Science">
        <title>Comparative functional genomics of the fission yeasts.</title>
        <authorList>
            <person name="Rhind N."/>
            <person name="Chen Z."/>
            <person name="Yassour M."/>
            <person name="Thompson D.A."/>
            <person name="Haas B.J."/>
            <person name="Habib N."/>
            <person name="Wapinski I."/>
            <person name="Roy S."/>
            <person name="Lin M.F."/>
            <person name="Heiman D.I."/>
            <person name="Young S.K."/>
            <person name="Furuya K."/>
            <person name="Guo Y."/>
            <person name="Pidoux A."/>
            <person name="Chen H.M."/>
            <person name="Robbertse B."/>
            <person name="Goldberg J.M."/>
            <person name="Aoki K."/>
            <person name="Bayne E.H."/>
            <person name="Berlin A.M."/>
            <person name="Desjardins C.A."/>
            <person name="Dobbs E."/>
            <person name="Dukaj L."/>
            <person name="Fan L."/>
            <person name="FitzGerald M.G."/>
            <person name="French C."/>
            <person name="Gujja S."/>
            <person name="Hansen K."/>
            <person name="Keifenheim D."/>
            <person name="Levin J.Z."/>
            <person name="Mosher R.A."/>
            <person name="Mueller C.A."/>
            <person name="Pfiffner J."/>
            <person name="Priest M."/>
            <person name="Russ C."/>
            <person name="Smialowska A."/>
            <person name="Swoboda P."/>
            <person name="Sykes S.M."/>
            <person name="Vaughn M."/>
            <person name="Vengrova S."/>
            <person name="Yoder R."/>
            <person name="Zeng Q."/>
            <person name="Allshire R."/>
            <person name="Baulcombe D."/>
            <person name="Birren B.W."/>
            <person name="Brown W."/>
            <person name="Ekwall K."/>
            <person name="Kellis M."/>
            <person name="Leatherwood J."/>
            <person name="Levin H."/>
            <person name="Margalit H."/>
            <person name="Martienssen R."/>
            <person name="Nieduszynski C.A."/>
            <person name="Spatafora J.W."/>
            <person name="Friedman N."/>
            <person name="Dalgaard J.Z."/>
            <person name="Baumann P."/>
            <person name="Niki H."/>
            <person name="Regev A."/>
            <person name="Nusbaum C."/>
        </authorList>
    </citation>
    <scope>NUCLEOTIDE SEQUENCE [LARGE SCALE GENOMIC DNA]</scope>
    <source>
        <strain evidence="27">yFS275 / FY16936</strain>
    </source>
</reference>
<dbReference type="VEuPathDB" id="FungiDB:SJAG_02540"/>
<keyword evidence="27" id="KW-1185">Reference proteome</keyword>
<dbReference type="Gene3D" id="3.80.10.10">
    <property type="entry name" value="Ribonuclease Inhibitor"/>
    <property type="match status" value="1"/>
</dbReference>
<feature type="compositionally biased region" description="Polar residues" evidence="23">
    <location>
        <begin position="96"/>
        <end position="105"/>
    </location>
</feature>
<dbReference type="FunFam" id="3.60.10.10:FF:000037">
    <property type="entry name" value="Glucose-repressible alcohol dehydrogenase transcriptional effector"/>
    <property type="match status" value="1"/>
</dbReference>
<dbReference type="OMA" id="EHRMVAP"/>
<dbReference type="GO" id="GO:0004535">
    <property type="term" value="F:poly(A)-specific ribonuclease activity"/>
    <property type="evidence" value="ECO:0007669"/>
    <property type="project" value="UniProtKB-EC"/>
</dbReference>
<comment type="cofactor">
    <cofactor evidence="2">
        <name>Mg(2+)</name>
        <dbReference type="ChEBI" id="CHEBI:18420"/>
    </cofactor>
</comment>
<keyword evidence="17" id="KW-0804">Transcription</keyword>
<dbReference type="Gene3D" id="3.60.10.10">
    <property type="entry name" value="Endonuclease/exonuclease/phosphatase"/>
    <property type="match status" value="1"/>
</dbReference>
<keyword evidence="10" id="KW-0479">Metal-binding</keyword>
<evidence type="ECO:0000256" key="8">
    <source>
        <dbReference type="ARBA" id="ARBA00022614"/>
    </source>
</evidence>
<feature type="compositionally biased region" description="Basic and acidic residues" evidence="23">
    <location>
        <begin position="449"/>
        <end position="458"/>
    </location>
</feature>
<keyword evidence="15" id="KW-0694">RNA-binding</keyword>
<dbReference type="EC" id="3.1.13.4" evidence="6"/>
<name>B6K0I4_SCHJY</name>
<dbReference type="JaponicusDB" id="SJAG_02540">
    <property type="gene designation" value="ccr4"/>
</dbReference>
<dbReference type="InterPro" id="IPR032675">
    <property type="entry name" value="LRR_dom_sf"/>
</dbReference>
<dbReference type="GO" id="GO:0000289">
    <property type="term" value="P:nuclear-transcribed mRNA poly(A) tail shortening"/>
    <property type="evidence" value="ECO:0007669"/>
    <property type="project" value="EnsemblFungi"/>
</dbReference>
<evidence type="ECO:0000256" key="10">
    <source>
        <dbReference type="ARBA" id="ARBA00022723"/>
    </source>
</evidence>
<dbReference type="EMBL" id="KE651166">
    <property type="protein sequence ID" value="EEB07455.2"/>
    <property type="molecule type" value="Genomic_DNA"/>
</dbReference>
<feature type="region of interest" description="Disordered" evidence="23">
    <location>
        <begin position="442"/>
        <end position="461"/>
    </location>
</feature>
<dbReference type="Pfam" id="PF03372">
    <property type="entry name" value="Exo_endo_phos"/>
    <property type="match status" value="1"/>
</dbReference>
<dbReference type="InterPro" id="IPR005135">
    <property type="entry name" value="Endo/exonuclease/phosphatase"/>
</dbReference>
<evidence type="ECO:0000256" key="22">
    <source>
        <dbReference type="ARBA" id="ARBA00033317"/>
    </source>
</evidence>
<dbReference type="InterPro" id="IPR036691">
    <property type="entry name" value="Endo/exonu/phosph_ase_sf"/>
</dbReference>
<evidence type="ECO:0000256" key="6">
    <source>
        <dbReference type="ARBA" id="ARBA00012161"/>
    </source>
</evidence>
<evidence type="ECO:0000256" key="20">
    <source>
        <dbReference type="ARBA" id="ARBA00030493"/>
    </source>
</evidence>
<dbReference type="HOGENOM" id="CLU_016428_4_0_1"/>
<feature type="domain" description="Endonuclease/exonuclease/phosphatase" evidence="24">
    <location>
        <begin position="255"/>
        <end position="583"/>
    </location>
</feature>
<keyword evidence="7" id="KW-0963">Cytoplasm</keyword>